<keyword evidence="9 10" id="KW-0464">Manganese</keyword>
<dbReference type="Proteomes" id="UP000020406">
    <property type="component" value="Unassembled WGS sequence"/>
</dbReference>
<dbReference type="CDD" id="cd07398">
    <property type="entry name" value="MPP_YbbF-LpxH"/>
    <property type="match status" value="1"/>
</dbReference>
<dbReference type="SUPFAM" id="SSF56300">
    <property type="entry name" value="Metallo-dependent phosphatases"/>
    <property type="match status" value="1"/>
</dbReference>
<keyword evidence="1 10" id="KW-1003">Cell membrane</keyword>
<dbReference type="EMBL" id="JAJPPU010000001">
    <property type="protein sequence ID" value="MCD8471929.1"/>
    <property type="molecule type" value="Genomic_DNA"/>
</dbReference>
<feature type="binding site" evidence="10">
    <location>
        <position position="79"/>
    </location>
    <ligand>
        <name>Mn(2+)</name>
        <dbReference type="ChEBI" id="CHEBI:29035"/>
        <label>2</label>
    </ligand>
</feature>
<feature type="binding site" evidence="10">
    <location>
        <position position="203"/>
    </location>
    <ligand>
        <name>Mn(2+)</name>
        <dbReference type="ChEBI" id="CHEBI:29035"/>
        <label>2</label>
    </ligand>
</feature>
<feature type="binding site" evidence="10">
    <location>
        <position position="114"/>
    </location>
    <ligand>
        <name>Mn(2+)</name>
        <dbReference type="ChEBI" id="CHEBI:29035"/>
        <label>2</label>
    </ligand>
</feature>
<keyword evidence="6 10" id="KW-0378">Hydrolase</keyword>
<dbReference type="PANTHER" id="PTHR34990">
    <property type="entry name" value="UDP-2,3-DIACYLGLUCOSAMINE HYDROLASE-RELATED"/>
    <property type="match status" value="1"/>
</dbReference>
<protein>
    <recommendedName>
        <fullName evidence="10">UDP-2,3-diacylglucosamine hydrolase</fullName>
        <ecNumber evidence="10">3.6.1.54</ecNumber>
    </recommendedName>
    <alternativeName>
        <fullName evidence="10">UDP-2,3-diacylglucosamine diphosphatase</fullName>
    </alternativeName>
</protein>
<comment type="pathway">
    <text evidence="10">Glycolipid biosynthesis; lipid IV(A) biosynthesis; lipid IV(A) from (3R)-3-hydroxytetradecanoyl-[acyl-carrier-protein] and UDP-N-acetyl-alpha-D-glucosamine: step 4/6.</text>
</comment>
<evidence type="ECO:0000256" key="1">
    <source>
        <dbReference type="ARBA" id="ARBA00022475"/>
    </source>
</evidence>
<evidence type="ECO:0000256" key="10">
    <source>
        <dbReference type="HAMAP-Rule" id="MF_00575"/>
    </source>
</evidence>
<comment type="subcellular location">
    <subcellularLocation>
        <location evidence="10">Cell inner membrane</location>
        <topology evidence="10">Peripheral membrane protein</topology>
        <orientation evidence="10">Cytoplasmic side</orientation>
    </subcellularLocation>
</comment>
<dbReference type="EC" id="3.6.1.54" evidence="10"/>
<evidence type="ECO:0000256" key="7">
    <source>
        <dbReference type="ARBA" id="ARBA00023098"/>
    </source>
</evidence>
<dbReference type="PANTHER" id="PTHR34990:SF1">
    <property type="entry name" value="UDP-2,3-DIACYLGLUCOSAMINE HYDROLASE"/>
    <property type="match status" value="1"/>
</dbReference>
<comment type="cofactor">
    <cofactor evidence="10">
        <name>Mn(2+)</name>
        <dbReference type="ChEBI" id="CHEBI:29035"/>
    </cofactor>
    <text evidence="10">Binds 2 Mn(2+) ions per subunit in a binuclear metal center.</text>
</comment>
<feature type="binding site" evidence="10">
    <location>
        <position position="171"/>
    </location>
    <ligand>
        <name>substrate</name>
    </ligand>
</feature>
<organism evidence="12 14">
    <name type="scientific">Xylella taiwanensis</name>
    <dbReference type="NCBI Taxonomy" id="1444770"/>
    <lineage>
        <taxon>Bacteria</taxon>
        <taxon>Pseudomonadati</taxon>
        <taxon>Pseudomonadota</taxon>
        <taxon>Gammaproteobacteria</taxon>
        <taxon>Lysobacterales</taxon>
        <taxon>Lysobacteraceae</taxon>
        <taxon>Xylella</taxon>
    </lineage>
</organism>
<dbReference type="GO" id="GO:0030145">
    <property type="term" value="F:manganese ion binding"/>
    <property type="evidence" value="ECO:0007669"/>
    <property type="project" value="UniProtKB-UniRule"/>
</dbReference>
<evidence type="ECO:0000313" key="15">
    <source>
        <dbReference type="Proteomes" id="UP001430701"/>
    </source>
</evidence>
<dbReference type="Gene3D" id="3.60.21.10">
    <property type="match status" value="1"/>
</dbReference>
<dbReference type="STRING" id="1444770.AF72_09335"/>
<name>Z9JIP9_9GAMM</name>
<dbReference type="OrthoDB" id="9783283at2"/>
<keyword evidence="3 10" id="KW-0997">Cell inner membrane</keyword>
<feature type="binding site" evidence="10">
    <location>
        <position position="168"/>
    </location>
    <ligand>
        <name>substrate</name>
    </ligand>
</feature>
<keyword evidence="4 10" id="KW-0441">Lipid A biosynthesis</keyword>
<comment type="catalytic activity">
    <reaction evidence="10">
        <text>UDP-2-N,3-O-bis[(3R)-3-hydroxytetradecanoyl]-alpha-D-glucosamine + H2O = 2-N,3-O-bis[(3R)-3-hydroxytetradecanoyl]-alpha-D-glucosaminyl 1-phosphate + UMP + 2 H(+)</text>
        <dbReference type="Rhea" id="RHEA:25213"/>
        <dbReference type="ChEBI" id="CHEBI:15377"/>
        <dbReference type="ChEBI" id="CHEBI:15378"/>
        <dbReference type="ChEBI" id="CHEBI:57865"/>
        <dbReference type="ChEBI" id="CHEBI:57957"/>
        <dbReference type="ChEBI" id="CHEBI:78847"/>
        <dbReference type="EC" id="3.6.1.54"/>
    </reaction>
</comment>
<sequence length="250" mass="27659">MTTLIISDLHLDPLRPTVTELFLRFLREQVSGADALYILGDLFEVWIGDDMPSEVANVVAAVLRIQADMGTPLYFIPGNRDFLVGAGYAARAGFRILPDPCVVDLYGEPTVLLHGDLLCTDDITYQAFRTQTRNPEFIAQFLVQALSVRAAFAQQARMASHAHQSGLKQENDGMQFEKITDVVAAEVEAMFACYGVDRIIHGHTHRPALHTLQVGERACTRVVLGDWYQQGSVLRVDADGLMLEQLLLSG</sequence>
<dbReference type="eggNOG" id="COG2908">
    <property type="taxonomic scope" value="Bacteria"/>
</dbReference>
<comment type="caution">
    <text evidence="12">The sequence shown here is derived from an EMBL/GenBank/DDBJ whole genome shotgun (WGS) entry which is preliminary data.</text>
</comment>
<dbReference type="Proteomes" id="UP001430701">
    <property type="component" value="Unassembled WGS sequence"/>
</dbReference>
<comment type="similarity">
    <text evidence="10">Belongs to the LpxH family.</text>
</comment>
<feature type="binding site" evidence="10">
    <location>
        <position position="8"/>
    </location>
    <ligand>
        <name>Mn(2+)</name>
        <dbReference type="ChEBI" id="CHEBI:29035"/>
        <label>1</label>
    </ligand>
</feature>
<evidence type="ECO:0000256" key="4">
    <source>
        <dbReference type="ARBA" id="ARBA00022556"/>
    </source>
</evidence>
<evidence type="ECO:0000313" key="14">
    <source>
        <dbReference type="Proteomes" id="UP000020406"/>
    </source>
</evidence>
<keyword evidence="5 10" id="KW-0479">Metal-binding</keyword>
<dbReference type="GO" id="GO:0008758">
    <property type="term" value="F:UDP-2,3-diacylglucosamine hydrolase activity"/>
    <property type="evidence" value="ECO:0007669"/>
    <property type="project" value="UniProtKB-UniRule"/>
</dbReference>
<dbReference type="KEGG" id="xtw:AB672_10205"/>
<dbReference type="InterPro" id="IPR004843">
    <property type="entry name" value="Calcineurin-like_PHP"/>
</dbReference>
<keyword evidence="2 10" id="KW-0444">Lipid biosynthesis</keyword>
<dbReference type="EMBL" id="JDSQ01000015">
    <property type="protein sequence ID" value="EWS77711.1"/>
    <property type="molecule type" value="Genomic_DNA"/>
</dbReference>
<evidence type="ECO:0000256" key="9">
    <source>
        <dbReference type="ARBA" id="ARBA00023211"/>
    </source>
</evidence>
<evidence type="ECO:0000313" key="12">
    <source>
        <dbReference type="EMBL" id="EWS77711.1"/>
    </source>
</evidence>
<dbReference type="InterPro" id="IPR010138">
    <property type="entry name" value="UDP-diacylglucosamine_Hdrlase"/>
</dbReference>
<dbReference type="HAMAP" id="MF_00575">
    <property type="entry name" value="LpxH"/>
    <property type="match status" value="1"/>
</dbReference>
<accession>Z9JIP9</accession>
<evidence type="ECO:0000256" key="3">
    <source>
        <dbReference type="ARBA" id="ARBA00022519"/>
    </source>
</evidence>
<feature type="binding site" evidence="10">
    <location>
        <position position="160"/>
    </location>
    <ligand>
        <name>substrate</name>
    </ligand>
</feature>
<feature type="binding site" evidence="10">
    <location>
        <position position="122"/>
    </location>
    <ligand>
        <name>substrate</name>
    </ligand>
</feature>
<evidence type="ECO:0000256" key="8">
    <source>
        <dbReference type="ARBA" id="ARBA00023136"/>
    </source>
</evidence>
<keyword evidence="15" id="KW-1185">Reference proteome</keyword>
<feature type="domain" description="Calcineurin-like phosphoesterase" evidence="11">
    <location>
        <begin position="1"/>
        <end position="207"/>
    </location>
</feature>
<dbReference type="GO" id="GO:0005737">
    <property type="term" value="C:cytoplasm"/>
    <property type="evidence" value="ECO:0007669"/>
    <property type="project" value="InterPro"/>
</dbReference>
<feature type="binding site" evidence="10">
    <location>
        <position position="10"/>
    </location>
    <ligand>
        <name>Mn(2+)</name>
        <dbReference type="ChEBI" id="CHEBI:29035"/>
        <label>1</label>
    </ligand>
</feature>
<dbReference type="UniPathway" id="UPA00359">
    <property type="reaction ID" value="UER00480"/>
</dbReference>
<dbReference type="InterPro" id="IPR043461">
    <property type="entry name" value="LpxH-like"/>
</dbReference>
<keyword evidence="7 10" id="KW-0443">Lipid metabolism</keyword>
<reference evidence="13" key="2">
    <citation type="submission" date="2021-11" db="EMBL/GenBank/DDBJ databases">
        <title>Genome sequence of Xylella taiwanensis PLS432.</title>
        <authorList>
            <person name="Weng L.-W."/>
            <person name="Su C.-C."/>
            <person name="Tsai C.-W."/>
            <person name="Kuo C.-H."/>
        </authorList>
    </citation>
    <scope>NUCLEOTIDE SEQUENCE</scope>
    <source>
        <strain evidence="13">PLS432</strain>
    </source>
</reference>
<feature type="binding site" evidence="10">
    <location>
        <position position="41"/>
    </location>
    <ligand>
        <name>Mn(2+)</name>
        <dbReference type="ChEBI" id="CHEBI:29035"/>
        <label>1</label>
    </ligand>
</feature>
<feature type="binding site" evidence="10">
    <location>
        <position position="41"/>
    </location>
    <ligand>
        <name>Mn(2+)</name>
        <dbReference type="ChEBI" id="CHEBI:29035"/>
        <label>2</label>
    </ligand>
</feature>
<dbReference type="InterPro" id="IPR029052">
    <property type="entry name" value="Metallo-depent_PP-like"/>
</dbReference>
<evidence type="ECO:0000259" key="11">
    <source>
        <dbReference type="Pfam" id="PF00149"/>
    </source>
</evidence>
<feature type="binding site" evidence="10">
    <location>
        <position position="205"/>
    </location>
    <ligand>
        <name>Mn(2+)</name>
        <dbReference type="ChEBI" id="CHEBI:29035"/>
        <label>1</label>
    </ligand>
</feature>
<gene>
    <name evidence="10 13" type="primary">lpxH</name>
    <name evidence="12" type="ORF">AF72_09335</name>
    <name evidence="13" type="ORF">LPH55_00200</name>
</gene>
<reference evidence="12 14" key="1">
    <citation type="journal article" date="2014" name="Genome Announc.">
        <title>Draft Genome Sequence of Xylella fastidiosa Pear Leaf Scorch Strain in Taiwan.</title>
        <authorList>
            <person name="Su C.C."/>
            <person name="Deng W.L."/>
            <person name="Jan F.J."/>
            <person name="Chang C.J."/>
            <person name="Huang H."/>
            <person name="Chen J."/>
        </authorList>
    </citation>
    <scope>NUCLEOTIDE SEQUENCE [LARGE SCALE GENOMIC DNA]</scope>
    <source>
        <strain evidence="12 14">PLS229</strain>
    </source>
</reference>
<evidence type="ECO:0000256" key="5">
    <source>
        <dbReference type="ARBA" id="ARBA00022723"/>
    </source>
</evidence>
<keyword evidence="8 10" id="KW-0472">Membrane</keyword>
<dbReference type="RefSeq" id="WP_038271721.1">
    <property type="nucleotide sequence ID" value="NZ_CP053627.1"/>
</dbReference>
<dbReference type="AlphaFoldDB" id="Z9JIP9"/>
<dbReference type="NCBIfam" id="TIGR01854">
    <property type="entry name" value="lipid_A_lpxH"/>
    <property type="match status" value="1"/>
</dbReference>
<dbReference type="PATRIC" id="fig|1444770.3.peg.2213"/>
<dbReference type="GO" id="GO:0009245">
    <property type="term" value="P:lipid A biosynthetic process"/>
    <property type="evidence" value="ECO:0007669"/>
    <property type="project" value="UniProtKB-UniRule"/>
</dbReference>
<dbReference type="NCBIfam" id="NF003743">
    <property type="entry name" value="PRK05340.1"/>
    <property type="match status" value="1"/>
</dbReference>
<dbReference type="GeneID" id="68901664"/>
<proteinExistence type="inferred from homology"/>
<comment type="function">
    <text evidence="10">Hydrolyzes the pyrophosphate bond of UDP-2,3-diacylglucosamine to yield 2,3-diacylglucosamine 1-phosphate (lipid X) and UMP by catalyzing the attack of water at the alpha-P atom. Involved in the biosynthesis of lipid A, a phosphorylated glycolipid that anchors the lipopolysaccharide to the outer membrane of the cell.</text>
</comment>
<dbReference type="Pfam" id="PF00149">
    <property type="entry name" value="Metallophos"/>
    <property type="match status" value="1"/>
</dbReference>
<dbReference type="GO" id="GO:0019897">
    <property type="term" value="C:extrinsic component of plasma membrane"/>
    <property type="evidence" value="ECO:0007669"/>
    <property type="project" value="UniProtKB-UniRule"/>
</dbReference>
<evidence type="ECO:0000256" key="6">
    <source>
        <dbReference type="ARBA" id="ARBA00022801"/>
    </source>
</evidence>
<evidence type="ECO:0000256" key="2">
    <source>
        <dbReference type="ARBA" id="ARBA00022516"/>
    </source>
</evidence>
<evidence type="ECO:0000313" key="13">
    <source>
        <dbReference type="EMBL" id="MCD8471929.1"/>
    </source>
</evidence>
<feature type="binding site" evidence="10">
    <location>
        <position position="203"/>
    </location>
    <ligand>
        <name>substrate</name>
    </ligand>
</feature>
<feature type="binding site" evidence="10">
    <location>
        <begin position="79"/>
        <end position="80"/>
    </location>
    <ligand>
        <name>substrate</name>
    </ligand>
</feature>